<sequence>MKPPTLPRAFRFLILTCVLGVYAPSPFVAFYDDIPFKPYWLSYVTQNLYALGAIGVNIDELYKNTISKCPVGKTTDPPEVYKHSLSYLLDALKAGQKEFDSILTLISKKNFSSQAALESFGFNDTRDAQAVHGVLKKIIADTELAKVNYQMYTEWVLNLPGQQYPIGSTAGQNLLRLSLALDSARVDIPNDLVKVPTTGREIFLQKWRNFYKYIAFTRKFSRASGQFILDRMDTEAANELLTGWLDPEDAKNTSELTYLLIMTQLHGWFGCWMRPVFNMINIATNVLGSVPDLSNPRWSTKSID</sequence>
<keyword evidence="1" id="KW-1133">Transmembrane helix</keyword>
<reference evidence="2 3" key="1">
    <citation type="journal article" date="2013" name="PLoS Genet.">
        <title>Genomic mechanisms accounting for the adaptation to parasitism in nematode-trapping fungi.</title>
        <authorList>
            <person name="Meerupati T."/>
            <person name="Andersson K.M."/>
            <person name="Friman E."/>
            <person name="Kumar D."/>
            <person name="Tunlid A."/>
            <person name="Ahren D."/>
        </authorList>
    </citation>
    <scope>NUCLEOTIDE SEQUENCE [LARGE SCALE GENOMIC DNA]</scope>
    <source>
        <strain evidence="2 3">CBS 200.50</strain>
    </source>
</reference>
<dbReference type="HOGENOM" id="CLU_915335_0_0_1"/>
<evidence type="ECO:0000313" key="2">
    <source>
        <dbReference type="EMBL" id="EPS39294.1"/>
    </source>
</evidence>
<proteinExistence type="predicted"/>
<organism evidence="2 3">
    <name type="scientific">Dactylellina haptotyla (strain CBS 200.50)</name>
    <name type="common">Nematode-trapping fungus</name>
    <name type="synonym">Monacrosporium haptotylum</name>
    <dbReference type="NCBI Taxonomy" id="1284197"/>
    <lineage>
        <taxon>Eukaryota</taxon>
        <taxon>Fungi</taxon>
        <taxon>Dikarya</taxon>
        <taxon>Ascomycota</taxon>
        <taxon>Pezizomycotina</taxon>
        <taxon>Orbiliomycetes</taxon>
        <taxon>Orbiliales</taxon>
        <taxon>Orbiliaceae</taxon>
        <taxon>Dactylellina</taxon>
    </lineage>
</organism>
<keyword evidence="1" id="KW-0812">Transmembrane</keyword>
<dbReference type="EMBL" id="AQGS01000479">
    <property type="protein sequence ID" value="EPS39294.1"/>
    <property type="molecule type" value="Genomic_DNA"/>
</dbReference>
<dbReference type="Proteomes" id="UP000015100">
    <property type="component" value="Unassembled WGS sequence"/>
</dbReference>
<keyword evidence="3" id="KW-1185">Reference proteome</keyword>
<protein>
    <submittedName>
        <fullName evidence="2">Uncharacterized protein</fullName>
    </submittedName>
</protein>
<reference evidence="3" key="2">
    <citation type="submission" date="2013-04" db="EMBL/GenBank/DDBJ databases">
        <title>Genomic mechanisms accounting for the adaptation to parasitism in nematode-trapping fungi.</title>
        <authorList>
            <person name="Ahren D.G."/>
        </authorList>
    </citation>
    <scope>NUCLEOTIDE SEQUENCE [LARGE SCALE GENOMIC DNA]</scope>
    <source>
        <strain evidence="3">CBS 200.50</strain>
    </source>
</reference>
<feature type="transmembrane region" description="Helical" evidence="1">
    <location>
        <begin position="12"/>
        <end position="31"/>
    </location>
</feature>
<evidence type="ECO:0000256" key="1">
    <source>
        <dbReference type="SAM" id="Phobius"/>
    </source>
</evidence>
<evidence type="ECO:0000313" key="3">
    <source>
        <dbReference type="Proteomes" id="UP000015100"/>
    </source>
</evidence>
<name>S8A8X4_DACHA</name>
<gene>
    <name evidence="2" type="ORF">H072_6915</name>
</gene>
<dbReference type="OrthoDB" id="10536924at2759"/>
<accession>S8A8X4</accession>
<comment type="caution">
    <text evidence="2">The sequence shown here is derived from an EMBL/GenBank/DDBJ whole genome shotgun (WGS) entry which is preliminary data.</text>
</comment>
<keyword evidence="1" id="KW-0472">Membrane</keyword>
<dbReference type="AlphaFoldDB" id="S8A8X4"/>